<evidence type="ECO:0000259" key="4">
    <source>
        <dbReference type="Pfam" id="PF23647"/>
    </source>
</evidence>
<dbReference type="Pfam" id="PF23647">
    <property type="entry name" value="TRAPPC13_M"/>
    <property type="match status" value="1"/>
</dbReference>
<dbReference type="InterPro" id="IPR010378">
    <property type="entry name" value="TRAPPC13"/>
</dbReference>
<dbReference type="Pfam" id="PF23643">
    <property type="entry name" value="TRAPPC13_C"/>
    <property type="match status" value="1"/>
</dbReference>
<dbReference type="InterPro" id="IPR055429">
    <property type="entry name" value="TRAPPC13_M"/>
</dbReference>
<dbReference type="InterPro" id="IPR055428">
    <property type="entry name" value="TRAPPC13_C"/>
</dbReference>
<feature type="domain" description="Trafficking protein particle complex subunit 13 middle" evidence="4">
    <location>
        <begin position="179"/>
        <end position="312"/>
    </location>
</feature>
<evidence type="ECO:0000259" key="2">
    <source>
        <dbReference type="Pfam" id="PF06159"/>
    </source>
</evidence>
<keyword evidence="6" id="KW-1185">Reference proteome</keyword>
<reference evidence="5" key="1">
    <citation type="submission" date="2020-01" db="EMBL/GenBank/DDBJ databases">
        <title>Development of genomics and gene disruption for Polysphondylium violaceum indicates a role for the polyketide synthase stlB in stalk morphogenesis.</title>
        <authorList>
            <person name="Narita B."/>
            <person name="Kawabe Y."/>
            <person name="Kin K."/>
            <person name="Saito T."/>
            <person name="Gibbs R."/>
            <person name="Kuspa A."/>
            <person name="Muzny D."/>
            <person name="Queller D."/>
            <person name="Richards S."/>
            <person name="Strassman J."/>
            <person name="Sucgang R."/>
            <person name="Worley K."/>
            <person name="Schaap P."/>
        </authorList>
    </citation>
    <scope>NUCLEOTIDE SEQUENCE</scope>
    <source>
        <strain evidence="5">QSvi11</strain>
    </source>
</reference>
<feature type="domain" description="Trafficking protein particle complex subunit 13 N-terminal" evidence="2">
    <location>
        <begin position="10"/>
        <end position="173"/>
    </location>
</feature>
<dbReference type="Pfam" id="PF06159">
    <property type="entry name" value="TRAPPC13_N"/>
    <property type="match status" value="1"/>
</dbReference>
<dbReference type="PANTHER" id="PTHR13134">
    <property type="entry name" value="TRAFFICKING PROTEIN PARTICLE COMPLEX SUBUNIT 13"/>
    <property type="match status" value="1"/>
</dbReference>
<comment type="caution">
    <text evidence="5">The sequence shown here is derived from an EMBL/GenBank/DDBJ whole genome shotgun (WGS) entry which is preliminary data.</text>
</comment>
<gene>
    <name evidence="5" type="ORF">CYY_004380</name>
</gene>
<organism evidence="5 6">
    <name type="scientific">Polysphondylium violaceum</name>
    <dbReference type="NCBI Taxonomy" id="133409"/>
    <lineage>
        <taxon>Eukaryota</taxon>
        <taxon>Amoebozoa</taxon>
        <taxon>Evosea</taxon>
        <taxon>Eumycetozoa</taxon>
        <taxon>Dictyostelia</taxon>
        <taxon>Dictyosteliales</taxon>
        <taxon>Dictyosteliaceae</taxon>
        <taxon>Polysphondylium</taxon>
    </lineage>
</organism>
<dbReference type="PANTHER" id="PTHR13134:SF3">
    <property type="entry name" value="TRAFFICKING PROTEIN PARTICLE COMPLEX SUBUNIT 13"/>
    <property type="match status" value="1"/>
</dbReference>
<evidence type="ECO:0000313" key="6">
    <source>
        <dbReference type="Proteomes" id="UP000695562"/>
    </source>
</evidence>
<comment type="similarity">
    <text evidence="1">Belongs to the TRAPPC13 family.</text>
</comment>
<protein>
    <recommendedName>
        <fullName evidence="7">DUF974 family protein</fullName>
    </recommendedName>
</protein>
<evidence type="ECO:0000313" key="5">
    <source>
        <dbReference type="EMBL" id="KAF2074320.1"/>
    </source>
</evidence>
<dbReference type="EMBL" id="AJWJ01000153">
    <property type="protein sequence ID" value="KAF2074320.1"/>
    <property type="molecule type" value="Genomic_DNA"/>
</dbReference>
<proteinExistence type="inferred from homology"/>
<dbReference type="InterPro" id="IPR055427">
    <property type="entry name" value="TRAPPC13_N"/>
</dbReference>
<dbReference type="AlphaFoldDB" id="A0A8J4PVD3"/>
<sequence length="442" mass="49730">MNTNESKENHLLNLKVMRLSKPNIPTIPAILAEKEDLPYEVLQSTCSNATIGSSNVTNTNGIEALGMTSMLQLQSGVIYLGEIFSSYISLNNHSPYQVNNVFIKVELQTQSQRISLLDTEQQPVNSFGPGFSSDFVVQREVKESGVNILVCAVSYTTPEGENKKFRKFFKFSVMNPLVLKTKIHNLPNIIFLEACLENATQGSLFIESILFEPVEYFNVVDMSFDDSTKKLNSDIDINSNSSNDDILASIKTSPNIVFLKQGHVRQYLFKIIPKDPNNPETKNSIPLGRLDITWRSYFGEIGRLKTAHIQRKLNVEEIECILTHIPKVELEKPFKVTATLTNKSNRPLGPQFILVRNKMDGIMINSHLPKLDIIPANTSVNVDIEMFPLKPGMQQIVGLAVKLYDSQPQQQTPTPKAPPQQQPPKNYYEFGILADIFVENNK</sequence>
<evidence type="ECO:0000259" key="3">
    <source>
        <dbReference type="Pfam" id="PF23643"/>
    </source>
</evidence>
<dbReference type="OrthoDB" id="10250284at2759"/>
<dbReference type="Proteomes" id="UP000695562">
    <property type="component" value="Unassembled WGS sequence"/>
</dbReference>
<dbReference type="GO" id="GO:1990072">
    <property type="term" value="C:TRAPPIII protein complex"/>
    <property type="evidence" value="ECO:0007669"/>
    <property type="project" value="TreeGrafter"/>
</dbReference>
<accession>A0A8J4PVD3</accession>
<feature type="domain" description="Trafficking protein particle complex subunit 13 C-terminal" evidence="3">
    <location>
        <begin position="327"/>
        <end position="401"/>
    </location>
</feature>
<evidence type="ECO:0008006" key="7">
    <source>
        <dbReference type="Google" id="ProtNLM"/>
    </source>
</evidence>
<evidence type="ECO:0000256" key="1">
    <source>
        <dbReference type="ARBA" id="ARBA00010785"/>
    </source>
</evidence>
<name>A0A8J4PVD3_9MYCE</name>